<keyword evidence="3" id="KW-0547">Nucleotide-binding</keyword>
<feature type="transmembrane region" description="Helical" evidence="8">
    <location>
        <begin position="290"/>
        <end position="311"/>
    </location>
</feature>
<feature type="transmembrane region" description="Helical" evidence="8">
    <location>
        <begin position="340"/>
        <end position="364"/>
    </location>
</feature>
<accession>A0A0A7AS05</accession>
<dbReference type="GO" id="GO:0005524">
    <property type="term" value="F:ATP binding"/>
    <property type="evidence" value="ECO:0007669"/>
    <property type="project" value="UniProtKB-KW"/>
</dbReference>
<dbReference type="Pfam" id="PF12698">
    <property type="entry name" value="ABC2_membrane_3"/>
    <property type="match status" value="2"/>
</dbReference>
<dbReference type="PANTHER" id="PTHR19229">
    <property type="entry name" value="ATP-BINDING CASSETTE TRANSPORTER SUBFAMILY A ABCA"/>
    <property type="match status" value="1"/>
</dbReference>
<organism evidence="10">
    <name type="scientific">Tigriopus japonicus</name>
    <name type="common">Copepod</name>
    <dbReference type="NCBI Taxonomy" id="158387"/>
    <lineage>
        <taxon>Eukaryota</taxon>
        <taxon>Metazoa</taxon>
        <taxon>Ecdysozoa</taxon>
        <taxon>Arthropoda</taxon>
        <taxon>Crustacea</taxon>
        <taxon>Multicrustacea</taxon>
        <taxon>Hexanauplia</taxon>
        <taxon>Copepoda</taxon>
        <taxon>Harpacticoida</taxon>
        <taxon>Harpacticidae</taxon>
        <taxon>Tigriopus</taxon>
    </lineage>
</organism>
<feature type="transmembrane region" description="Helical" evidence="8">
    <location>
        <begin position="409"/>
        <end position="427"/>
    </location>
</feature>
<dbReference type="GO" id="GO:0005319">
    <property type="term" value="F:lipid transporter activity"/>
    <property type="evidence" value="ECO:0007669"/>
    <property type="project" value="TreeGrafter"/>
</dbReference>
<feature type="domain" description="ABC transporter" evidence="9">
    <location>
        <begin position="567"/>
        <end position="801"/>
    </location>
</feature>
<keyword evidence="4 10" id="KW-0067">ATP-binding</keyword>
<name>A0A0A7AS05_TIGJA</name>
<dbReference type="SMART" id="SM00382">
    <property type="entry name" value="AAA"/>
    <property type="match status" value="1"/>
</dbReference>
<evidence type="ECO:0000313" key="10">
    <source>
        <dbReference type="EMBL" id="AHK05631.1"/>
    </source>
</evidence>
<evidence type="ECO:0000256" key="7">
    <source>
        <dbReference type="SAM" id="MobiDB-lite"/>
    </source>
</evidence>
<dbReference type="InterPro" id="IPR013525">
    <property type="entry name" value="ABC2_TM"/>
</dbReference>
<dbReference type="InterPro" id="IPR003593">
    <property type="entry name" value="AAA+_ATPase"/>
</dbReference>
<evidence type="ECO:0000256" key="8">
    <source>
        <dbReference type="SAM" id="Phobius"/>
    </source>
</evidence>
<feature type="compositionally biased region" description="Low complexity" evidence="7">
    <location>
        <begin position="903"/>
        <end position="917"/>
    </location>
</feature>
<proteinExistence type="evidence at transcript level"/>
<evidence type="ECO:0000256" key="5">
    <source>
        <dbReference type="ARBA" id="ARBA00022989"/>
    </source>
</evidence>
<feature type="transmembrane region" description="Helical" evidence="8">
    <location>
        <begin position="1405"/>
        <end position="1422"/>
    </location>
</feature>
<evidence type="ECO:0000259" key="9">
    <source>
        <dbReference type="PROSITE" id="PS50893"/>
    </source>
</evidence>
<evidence type="ECO:0000256" key="3">
    <source>
        <dbReference type="ARBA" id="ARBA00022741"/>
    </source>
</evidence>
<comment type="subcellular location">
    <subcellularLocation>
        <location evidence="1">Membrane</location>
        <topology evidence="1">Multi-pass membrane protein</topology>
    </subcellularLocation>
</comment>
<dbReference type="GO" id="GO:0016020">
    <property type="term" value="C:membrane"/>
    <property type="evidence" value="ECO:0007669"/>
    <property type="project" value="UniProtKB-SubCell"/>
</dbReference>
<keyword evidence="2 8" id="KW-0812">Transmembrane</keyword>
<feature type="transmembrane region" description="Helical" evidence="8">
    <location>
        <begin position="1254"/>
        <end position="1278"/>
    </location>
</feature>
<dbReference type="InterPro" id="IPR017871">
    <property type="entry name" value="ABC_transporter-like_CS"/>
</dbReference>
<feature type="transmembrane region" description="Helical" evidence="8">
    <location>
        <begin position="439"/>
        <end position="457"/>
    </location>
</feature>
<dbReference type="Gene3D" id="3.40.50.300">
    <property type="entry name" value="P-loop containing nucleotide triphosphate hydrolases"/>
    <property type="match status" value="2"/>
</dbReference>
<evidence type="ECO:0000256" key="6">
    <source>
        <dbReference type="ARBA" id="ARBA00023136"/>
    </source>
</evidence>
<dbReference type="GO" id="GO:0016887">
    <property type="term" value="F:ATP hydrolysis activity"/>
    <property type="evidence" value="ECO:0007669"/>
    <property type="project" value="InterPro"/>
</dbReference>
<protein>
    <submittedName>
        <fullName evidence="10">ATP-binding cassette transporter sub-family A member 3 isoform X1</fullName>
    </submittedName>
</protein>
<dbReference type="CDD" id="cd03263">
    <property type="entry name" value="ABC_subfamily_A"/>
    <property type="match status" value="1"/>
</dbReference>
<dbReference type="SUPFAM" id="SSF52540">
    <property type="entry name" value="P-loop containing nucleoside triphosphate hydrolases"/>
    <property type="match status" value="2"/>
</dbReference>
<feature type="transmembrane region" description="Helical" evidence="8">
    <location>
        <begin position="1185"/>
        <end position="1210"/>
    </location>
</feature>
<evidence type="ECO:0000256" key="2">
    <source>
        <dbReference type="ARBA" id="ARBA00022692"/>
    </source>
</evidence>
<dbReference type="InterPro" id="IPR027417">
    <property type="entry name" value="P-loop_NTPase"/>
</dbReference>
<feature type="transmembrane region" description="Helical" evidence="8">
    <location>
        <begin position="489"/>
        <end position="512"/>
    </location>
</feature>
<dbReference type="InterPro" id="IPR026082">
    <property type="entry name" value="ABCA"/>
</dbReference>
<sequence length="1541" mass="172541">MAGTSNNFLRKFFILQWKNLLLKYRHWILTVCEIIIPTLLFMGIVAIRVKGGEDITPTPRPAVVNDSVPYYLAYCETLFKHTTNGSLANRTLTFTNHPSPKGPPKMEEHNDVSQLAHDIMGRVEMVVAEVLWPICRSSLGILNLTDTGHGSLFIEYRDSEDDILKESEQYQANMDLYNGEFYGGVVFPPHFDYGPDDHIPDLHYIMRFEPEYSNLETNLVFPIFQLSGPGYAASTYDEIVKFQNLIDLAYIEIVTKQQQLLPNTALDLLRLPFMSSERIMPYPAYLENNVAIFLGFMLPMFTILSFCFIVPPLMKRIVHEKQTGVKELMKLMGLPSWMHWVSWFLNALLTSLITILIIVLLVCVEWKPETGRVFDYSDPFLIFIFFLMYAMPLILMLFAISTFFDSPNLALATGVIVHVLTFIGPSTSINDEVYMTMAFGSKLALAIMPNVGLWWGIKILSIEEGKGSGLQWNTLFDRPEPSDPMTMGVVWAMLLADMLIYGIIIWYVDAIFPGKYGVAKKWYFPFQMSYWLPGQIKDSTLDHARAAKDDHPSNDMMEDEPQGNPGIQVSNLMKIFRSLTGAPFTAVNGVSFSAFSGQITALLGHNGAGKTTTMSVLTGMYSMTSGQATIFGCDIVSQMDKIRQHLGLCPQHNMLFTDLNVREHLLFFGMLKGLSRKEANLAAMKYIKLLNLDTKTNELSSNLSGGMKRKVNLGIALIGDSKVVMLDEPTSGMDPEARRGIWDLLQAEKKNRTILLTTHFMEEADVLGDRILIMSAGQVKCSGSPMFLKRRFGNGYTLTMSRGPKCNVTATTEFIRNYIEHAELKGQASGELMFQLPNDQSHKFPELFGALNHDKDQLDVLNFGLSVTTMEDVFLKVGQMTEYTDVAFESIDLDLNDKDDLGSPSSSSSQISSSTRSLARKARLTGRALQRRELGGLLKKRVIYTWRRKILYIIMMLIPSLYGLICQIVVNDTKSPLAKFKPREFDLSNYPEPIVFVSGEKGNQEAQALAETFKTLIFSGAEIIETDNLTQTILQGGEANIAEYRGRYILAADFKTKPELCFDDDCPSIKSKILALDSVYNSVPNHARPLAKNLLSNTLLSYLERDSSQTHSITTGSHPLPLNLKWRFEILSQEFISPYVFAYGVALPQGMGVLIAAFVIFPLLERVSGAKQVQLMTGLHPGIFWLSNLLWDFLLYIVAMIIMMAIIFGLDQEQTFLAGEAAGVTLLLIGLFGLGSVPMAYVFSHTCESAASGFALLIILNVLSGAIGPTGVWILRFFGDYNDTIGLVIASDVIRYIFTLFPAFPMSRAIMALVQIQEKNNLCEVGIKRDTLTAWCTMFTNRPETLIPEANRNYAQCCEAPYVDPSIAICGQTFPFGPIEITAPPCHTKETVYTWSSLTGINIDLLILTANLVFYFGLLVALESGFLTKLNQAWQQFLARRHQKPSDENDPLDEDVAMEQHRMHSLLDQSSVQKDALMVHRLKKNYGGFTAVNGLSFGVHHGECFGLLGINGAGKTTTFKFVLLHETMFFFSSPLVLDETL</sequence>
<keyword evidence="6 8" id="KW-0472">Membrane</keyword>
<dbReference type="FunFam" id="3.40.50.300:FF:000933">
    <property type="entry name" value="ABC transporter A family member 7"/>
    <property type="match status" value="1"/>
</dbReference>
<feature type="transmembrane region" description="Helical" evidence="8">
    <location>
        <begin position="1140"/>
        <end position="1164"/>
    </location>
</feature>
<dbReference type="GO" id="GO:0140359">
    <property type="term" value="F:ABC-type transporter activity"/>
    <property type="evidence" value="ECO:0007669"/>
    <property type="project" value="InterPro"/>
</dbReference>
<feature type="transmembrane region" description="Helical" evidence="8">
    <location>
        <begin position="380"/>
        <end position="403"/>
    </location>
</feature>
<feature type="transmembrane region" description="Helical" evidence="8">
    <location>
        <begin position="1222"/>
        <end position="1242"/>
    </location>
</feature>
<dbReference type="InterPro" id="IPR003439">
    <property type="entry name" value="ABC_transporter-like_ATP-bd"/>
</dbReference>
<dbReference type="Pfam" id="PF00005">
    <property type="entry name" value="ABC_tran"/>
    <property type="match status" value="1"/>
</dbReference>
<reference evidence="10" key="1">
    <citation type="submission" date="2013-11" db="EMBL/GenBank/DDBJ databases">
        <title>The ABC transporter gene family of the intertidal copepod, Tigriopus japonicus.</title>
        <authorList>
            <person name="Rhee J.-S."/>
            <person name="Kim B.-M."/>
            <person name="Jeong C.-B."/>
            <person name="Lee J.-S."/>
        </authorList>
    </citation>
    <scope>NUCLEOTIDE SEQUENCE</scope>
</reference>
<dbReference type="EMBL" id="KF906266">
    <property type="protein sequence ID" value="AHK05631.1"/>
    <property type="molecule type" value="mRNA"/>
</dbReference>
<dbReference type="PROSITE" id="PS50893">
    <property type="entry name" value="ABC_TRANSPORTER_2"/>
    <property type="match status" value="1"/>
</dbReference>
<dbReference type="PROSITE" id="PS00211">
    <property type="entry name" value="ABC_TRANSPORTER_1"/>
    <property type="match status" value="1"/>
</dbReference>
<dbReference type="PANTHER" id="PTHR19229:SF250">
    <property type="entry name" value="ABC TRANSPORTER DOMAIN-CONTAINING PROTEIN-RELATED"/>
    <property type="match status" value="1"/>
</dbReference>
<feature type="transmembrane region" description="Helical" evidence="8">
    <location>
        <begin position="1284"/>
        <end position="1304"/>
    </location>
</feature>
<evidence type="ECO:0000256" key="1">
    <source>
        <dbReference type="ARBA" id="ARBA00004141"/>
    </source>
</evidence>
<keyword evidence="5 8" id="KW-1133">Transmembrane helix</keyword>
<evidence type="ECO:0000256" key="4">
    <source>
        <dbReference type="ARBA" id="ARBA00022840"/>
    </source>
</evidence>
<feature type="transmembrane region" description="Helical" evidence="8">
    <location>
        <begin position="950"/>
        <end position="970"/>
    </location>
</feature>
<feature type="transmembrane region" description="Helical" evidence="8">
    <location>
        <begin position="27"/>
        <end position="47"/>
    </location>
</feature>
<feature type="region of interest" description="Disordered" evidence="7">
    <location>
        <begin position="899"/>
        <end position="918"/>
    </location>
</feature>